<keyword evidence="3" id="KW-1185">Reference proteome</keyword>
<dbReference type="RefSeq" id="WP_089838508.1">
    <property type="nucleotide sequence ID" value="NZ_FOZL01000001.1"/>
</dbReference>
<dbReference type="InterPro" id="IPR036278">
    <property type="entry name" value="Sialidase_sf"/>
</dbReference>
<reference evidence="2 3" key="1">
    <citation type="submission" date="2016-10" db="EMBL/GenBank/DDBJ databases">
        <authorList>
            <person name="de Groot N.N."/>
        </authorList>
    </citation>
    <scope>NUCLEOTIDE SEQUENCE [LARGE SCALE GENOMIC DNA]</scope>
    <source>
        <strain evidence="2 3">DSM 21001</strain>
    </source>
</reference>
<dbReference type="GO" id="GO:0010411">
    <property type="term" value="P:xyloglucan metabolic process"/>
    <property type="evidence" value="ECO:0007669"/>
    <property type="project" value="TreeGrafter"/>
</dbReference>
<accession>A0A1I6M3H3</accession>
<dbReference type="STRING" id="474950.SAMN05421771_1768"/>
<evidence type="ECO:0008006" key="4">
    <source>
        <dbReference type="Google" id="ProtNLM"/>
    </source>
</evidence>
<dbReference type="InterPro" id="IPR052025">
    <property type="entry name" value="Xyloglucanase_GH74"/>
</dbReference>
<dbReference type="Gene3D" id="2.130.10.10">
    <property type="entry name" value="YVTN repeat-like/Quinoprotein amine dehydrogenase"/>
    <property type="match status" value="5"/>
</dbReference>
<dbReference type="SUPFAM" id="SSF50939">
    <property type="entry name" value="Sialidases"/>
    <property type="match status" value="1"/>
</dbReference>
<dbReference type="InterPro" id="IPR015943">
    <property type="entry name" value="WD40/YVTN_repeat-like_dom_sf"/>
</dbReference>
<dbReference type="Proteomes" id="UP000199024">
    <property type="component" value="Unassembled WGS sequence"/>
</dbReference>
<keyword evidence="1" id="KW-0732">Signal</keyword>
<gene>
    <name evidence="2" type="ORF">SAMN05421771_1768</name>
</gene>
<dbReference type="SUPFAM" id="SSF110296">
    <property type="entry name" value="Oligoxyloglucan reducing end-specific cellobiohydrolase"/>
    <property type="match status" value="2"/>
</dbReference>
<feature type="chain" id="PRO_5011567587" description="BNR/Asp-box repeat-containing protein" evidence="1">
    <location>
        <begin position="28"/>
        <end position="691"/>
    </location>
</feature>
<protein>
    <recommendedName>
        <fullName evidence="4">BNR/Asp-box repeat-containing protein</fullName>
    </recommendedName>
</protein>
<dbReference type="PANTHER" id="PTHR43739">
    <property type="entry name" value="XYLOGLUCANASE (EUROFUNG)"/>
    <property type="match status" value="1"/>
</dbReference>
<dbReference type="CDD" id="cd15482">
    <property type="entry name" value="Sialidase_non-viral"/>
    <property type="match status" value="1"/>
</dbReference>
<sequence>MSLFTVRRTLGFFSSACLLLAALPGAAAPWYPFGPYGGDARAFAGDPTNQKHIYMGTVNGWIYDSHDAGMHWSRMASVGKRDDLALDHILVDALNPKHLIVGAWVLDHPDGGIYQSYDGGTTWAAQKQMQGQSVRALTASPSNPRVIVAGTLNGIFRSMDAGKTWNLISPPDSNEIHNFQSVAIAPDNPSVIYGGTRHLPWKTADGGVSWSNIKTGIIDDSDVFSIIVDPVNPQIVYASACSGIYKSEDGAGHFHKVQGIPSTARRTRVLRQDPEHLNIVFAGTTEGLWRTTDSGATWRRTTGPEVIVNDVFIDTSNTQHVLLATDRGGVMVSEDGGDSFSEANSGFSARQISAFLVDPARPGMMYVGVVNDKEWGGVFLSRDGGLSWYQRSEGLRGRDVFSLAEAPDGTLVAGTNHGIFRYEDIYWNRSIDPSMMGGAAARPRASAKTPVRGKARIPAKGRVIPAPSAVPHAGSAGDGAGSFDGVVHAMVTVGLKMYAATSRGLLVSPSSGKNWAPVASMGGDEWRFMASAKNVVAVASLDKIMTSSDGGATWMDTALPPKVLQMTALAVDGRGEIWAAGREGVFVSSNNGGSWQVLSNLYVRDVNSLYFDERSNQILVTANGTNQIAYGLEVATRKVTYWDVGWTLRFLRPVGDHYLGATLFDGVVIQPRMVDRSEPSTVKVGAGGGQD</sequence>
<dbReference type="AlphaFoldDB" id="A0A1I6M3H3"/>
<organism evidence="2 3">
    <name type="scientific">Granulicella pectinivorans</name>
    <dbReference type="NCBI Taxonomy" id="474950"/>
    <lineage>
        <taxon>Bacteria</taxon>
        <taxon>Pseudomonadati</taxon>
        <taxon>Acidobacteriota</taxon>
        <taxon>Terriglobia</taxon>
        <taxon>Terriglobales</taxon>
        <taxon>Acidobacteriaceae</taxon>
        <taxon>Granulicella</taxon>
    </lineage>
</organism>
<evidence type="ECO:0000313" key="3">
    <source>
        <dbReference type="Proteomes" id="UP000199024"/>
    </source>
</evidence>
<evidence type="ECO:0000313" key="2">
    <source>
        <dbReference type="EMBL" id="SFS10265.1"/>
    </source>
</evidence>
<name>A0A1I6M3H3_9BACT</name>
<dbReference type="EMBL" id="FOZL01000001">
    <property type="protein sequence ID" value="SFS10265.1"/>
    <property type="molecule type" value="Genomic_DNA"/>
</dbReference>
<dbReference type="PANTHER" id="PTHR43739:SF5">
    <property type="entry name" value="EXO-ALPHA-SIALIDASE"/>
    <property type="match status" value="1"/>
</dbReference>
<feature type="signal peptide" evidence="1">
    <location>
        <begin position="1"/>
        <end position="27"/>
    </location>
</feature>
<evidence type="ECO:0000256" key="1">
    <source>
        <dbReference type="SAM" id="SignalP"/>
    </source>
</evidence>
<proteinExistence type="predicted"/>
<dbReference type="OrthoDB" id="9767885at2"/>